<dbReference type="GO" id="GO:0022857">
    <property type="term" value="F:transmembrane transporter activity"/>
    <property type="evidence" value="ECO:0007669"/>
    <property type="project" value="UniProtKB-UniRule"/>
</dbReference>
<evidence type="ECO:0000256" key="5">
    <source>
        <dbReference type="ARBA" id="ARBA00022989"/>
    </source>
</evidence>
<evidence type="ECO:0000256" key="1">
    <source>
        <dbReference type="ARBA" id="ARBA00004429"/>
    </source>
</evidence>
<dbReference type="GO" id="GO:0005886">
    <property type="term" value="C:plasma membrane"/>
    <property type="evidence" value="ECO:0007669"/>
    <property type="project" value="UniProtKB-SubCell"/>
</dbReference>
<keyword evidence="4 7" id="KW-0812">Transmembrane</keyword>
<reference evidence="9 10" key="1">
    <citation type="submission" date="2020-08" db="EMBL/GenBank/DDBJ databases">
        <title>Genomic Encyclopedia of Type Strains, Phase IV (KMG-IV): sequencing the most valuable type-strain genomes for metagenomic binning, comparative biology and taxonomic classification.</title>
        <authorList>
            <person name="Goeker M."/>
        </authorList>
    </citation>
    <scope>NUCLEOTIDE SEQUENCE [LARGE SCALE GENOMIC DNA]</scope>
    <source>
        <strain evidence="9 10">DSM 17454</strain>
    </source>
</reference>
<feature type="transmembrane region" description="Helical" evidence="7">
    <location>
        <begin position="247"/>
        <end position="266"/>
    </location>
</feature>
<keyword evidence="3 7" id="KW-0997">Cell inner membrane</keyword>
<evidence type="ECO:0000256" key="4">
    <source>
        <dbReference type="ARBA" id="ARBA00022692"/>
    </source>
</evidence>
<evidence type="ECO:0000256" key="3">
    <source>
        <dbReference type="ARBA" id="ARBA00022519"/>
    </source>
</evidence>
<keyword evidence="6 7" id="KW-0472">Membrane</keyword>
<dbReference type="PIRSF" id="PIRSF006066">
    <property type="entry name" value="HI0050"/>
    <property type="match status" value="1"/>
</dbReference>
<feature type="transmembrane region" description="Helical" evidence="7">
    <location>
        <begin position="360"/>
        <end position="386"/>
    </location>
</feature>
<feature type="transmembrane region" description="Helical" evidence="7">
    <location>
        <begin position="310"/>
        <end position="332"/>
    </location>
</feature>
<sequence>MASMSLTTAVVILAALFIGLPVAVALATSGLVLSYLFVDRSMLGIFGQMPWNVVTSTTIVAVPLFVLMGELLARSGISEQMYAAVGRLLNRLPGGLLHTNVVASGVFAAVCGSSVATAATICSVSVPPLRRRGYNESLALGSIAAGGTLGILIPPSVMFIVYGVLVEESIGELYIAGIVPGLLMIVVFMAIIFVMALYRPNIAPRGEIQPLTSKGRWKLLLSVIPTCFLIFLVLGTIYLGVATATEAAAFGVSGALVISGFMRTISIRMISSAILATAATTSMIVFILIGAFSLQFVITYLGLPAALSNWVTGLGLSPLQFIILICVTYFLLGTFMEELSMVVTTIPIILPMLHELHVNLVWFGVIMVIQVQLALISPPVGMNLFVIQSIRTKLPNGPKNMTMGEIFVGVTPFVVGMLIVLALIIMFPELATWHDLK</sequence>
<dbReference type="RefSeq" id="WP_184772197.1">
    <property type="nucleotide sequence ID" value="NZ_JACHGI010000014.1"/>
</dbReference>
<organism evidence="9 10">
    <name type="scientific">Aminobacter carboxidus</name>
    <dbReference type="NCBI Taxonomy" id="376165"/>
    <lineage>
        <taxon>Bacteria</taxon>
        <taxon>Pseudomonadati</taxon>
        <taxon>Pseudomonadota</taxon>
        <taxon>Alphaproteobacteria</taxon>
        <taxon>Hyphomicrobiales</taxon>
        <taxon>Phyllobacteriaceae</taxon>
        <taxon>Aminobacter</taxon>
    </lineage>
</organism>
<keyword evidence="5 7" id="KW-1133">Transmembrane helix</keyword>
<comment type="subcellular location">
    <subcellularLocation>
        <location evidence="1 7">Cell inner membrane</location>
        <topology evidence="1 7">Multi-pass membrane protein</topology>
    </subcellularLocation>
</comment>
<evidence type="ECO:0000313" key="9">
    <source>
        <dbReference type="EMBL" id="MBB6469107.1"/>
    </source>
</evidence>
<feature type="transmembrane region" description="Helical" evidence="7">
    <location>
        <begin position="219"/>
        <end position="241"/>
    </location>
</feature>
<dbReference type="EMBL" id="JACHGI010000014">
    <property type="protein sequence ID" value="MBB6469107.1"/>
    <property type="molecule type" value="Genomic_DNA"/>
</dbReference>
<comment type="function">
    <text evidence="7">Part of the tripartite ATP-independent periplasmic (TRAP) transport system.</text>
</comment>
<comment type="similarity">
    <text evidence="7">Belongs to the TRAP transporter large permease family.</text>
</comment>
<protein>
    <recommendedName>
        <fullName evidence="7">TRAP transporter large permease protein</fullName>
    </recommendedName>
</protein>
<evidence type="ECO:0000256" key="6">
    <source>
        <dbReference type="ARBA" id="ARBA00023136"/>
    </source>
</evidence>
<evidence type="ECO:0000256" key="7">
    <source>
        <dbReference type="RuleBase" id="RU369079"/>
    </source>
</evidence>
<dbReference type="InterPro" id="IPR004681">
    <property type="entry name" value="TRAP_DctM"/>
</dbReference>
<dbReference type="InterPro" id="IPR010656">
    <property type="entry name" value="DctM"/>
</dbReference>
<dbReference type="Proteomes" id="UP000532373">
    <property type="component" value="Unassembled WGS sequence"/>
</dbReference>
<keyword evidence="7" id="KW-0813">Transport</keyword>
<accession>A0A8E1WL51</accession>
<dbReference type="NCBIfam" id="TIGR00786">
    <property type="entry name" value="dctM"/>
    <property type="match status" value="1"/>
</dbReference>
<evidence type="ECO:0000256" key="2">
    <source>
        <dbReference type="ARBA" id="ARBA00022475"/>
    </source>
</evidence>
<proteinExistence type="inferred from homology"/>
<feature type="transmembrane region" description="Helical" evidence="7">
    <location>
        <begin position="174"/>
        <end position="198"/>
    </location>
</feature>
<name>A0A8E1WL51_9HYPH</name>
<dbReference type="AlphaFoldDB" id="A0A8E1WL51"/>
<gene>
    <name evidence="9" type="ORF">HNQ96_004996</name>
</gene>
<dbReference type="PANTHER" id="PTHR33362:SF5">
    <property type="entry name" value="C4-DICARBOXYLATE TRAP TRANSPORTER LARGE PERMEASE PROTEIN DCTM"/>
    <property type="match status" value="1"/>
</dbReference>
<comment type="caution">
    <text evidence="7">Lacks conserved residue(s) required for the propagation of feature annotation.</text>
</comment>
<feature type="domain" description="TRAP C4-dicarboxylate transport system permease DctM subunit" evidence="8">
    <location>
        <begin position="10"/>
        <end position="430"/>
    </location>
</feature>
<feature type="transmembrane region" description="Helical" evidence="7">
    <location>
        <begin position="339"/>
        <end position="354"/>
    </location>
</feature>
<comment type="caution">
    <text evidence="9">The sequence shown here is derived from an EMBL/GenBank/DDBJ whole genome shotgun (WGS) entry which is preliminary data.</text>
</comment>
<feature type="transmembrane region" description="Helical" evidence="7">
    <location>
        <begin position="273"/>
        <end position="298"/>
    </location>
</feature>
<dbReference type="PANTHER" id="PTHR33362">
    <property type="entry name" value="SIALIC ACID TRAP TRANSPORTER PERMEASE PROTEIN SIAT-RELATED"/>
    <property type="match status" value="1"/>
</dbReference>
<feature type="transmembrane region" description="Helical" evidence="7">
    <location>
        <begin position="406"/>
        <end position="427"/>
    </location>
</feature>
<comment type="subunit">
    <text evidence="7">The complex comprises the extracytoplasmic solute receptor protein and the two transmembrane proteins.</text>
</comment>
<dbReference type="Pfam" id="PF06808">
    <property type="entry name" value="DctM"/>
    <property type="match status" value="1"/>
</dbReference>
<feature type="transmembrane region" description="Helical" evidence="7">
    <location>
        <begin position="51"/>
        <end position="73"/>
    </location>
</feature>
<evidence type="ECO:0000259" key="8">
    <source>
        <dbReference type="Pfam" id="PF06808"/>
    </source>
</evidence>
<keyword evidence="2" id="KW-1003">Cell membrane</keyword>
<feature type="transmembrane region" description="Helical" evidence="7">
    <location>
        <begin position="138"/>
        <end position="162"/>
    </location>
</feature>
<evidence type="ECO:0000313" key="10">
    <source>
        <dbReference type="Proteomes" id="UP000532373"/>
    </source>
</evidence>